<evidence type="ECO:0000259" key="1">
    <source>
        <dbReference type="SMART" id="SM00460"/>
    </source>
</evidence>
<organism evidence="2 3">
    <name type="scientific">Thalassospira profundimaris</name>
    <dbReference type="NCBI Taxonomy" id="502049"/>
    <lineage>
        <taxon>Bacteria</taxon>
        <taxon>Pseudomonadati</taxon>
        <taxon>Pseudomonadota</taxon>
        <taxon>Alphaproteobacteria</taxon>
        <taxon>Rhodospirillales</taxon>
        <taxon>Thalassospiraceae</taxon>
        <taxon>Thalassospira</taxon>
    </lineage>
</organism>
<dbReference type="InterPro" id="IPR013589">
    <property type="entry name" value="Bac_transglu_N"/>
</dbReference>
<dbReference type="Proteomes" id="UP000253061">
    <property type="component" value="Unassembled WGS sequence"/>
</dbReference>
<dbReference type="Pfam" id="PF01841">
    <property type="entry name" value="Transglut_core"/>
    <property type="match status" value="1"/>
</dbReference>
<dbReference type="SMART" id="SM00460">
    <property type="entry name" value="TGc"/>
    <property type="match status" value="1"/>
</dbReference>
<protein>
    <submittedName>
        <fullName evidence="2">Transglutaminase</fullName>
    </submittedName>
</protein>
<dbReference type="Gene3D" id="3.10.620.30">
    <property type="match status" value="1"/>
</dbReference>
<dbReference type="Pfam" id="PF08379">
    <property type="entry name" value="Bact_transglu_N"/>
    <property type="match status" value="1"/>
</dbReference>
<gene>
    <name evidence="2" type="ORF">TH6_04920</name>
</gene>
<accession>A0A367VI13</accession>
<dbReference type="RefSeq" id="WP_062957160.1">
    <property type="nucleotide sequence ID" value="NZ_JPWB01000002.1"/>
</dbReference>
<dbReference type="PANTHER" id="PTHR33490">
    <property type="entry name" value="BLR5614 PROTEIN-RELATED"/>
    <property type="match status" value="1"/>
</dbReference>
<dbReference type="SUPFAM" id="SSF54001">
    <property type="entry name" value="Cysteine proteinases"/>
    <property type="match status" value="1"/>
</dbReference>
<name>A0A367VI13_9PROT</name>
<proteinExistence type="predicted"/>
<evidence type="ECO:0000313" key="3">
    <source>
        <dbReference type="Proteomes" id="UP000253061"/>
    </source>
</evidence>
<sequence>MRLNVEHRTHYRYESPAYHAVQSLKLTPAEFEGQKIINWSITAEGCTIGSEFTDGNGDIISTLTSNGPVEAIEIVVKGEVETTDTAGVLRGHKERAFPAVFLRSTPMTKSSAAIRKLADKIAKKTKDGSALELAHALAAAVGEAIEYAPGATHVHTTAADAIADGKGVCQDHAHVLISAARHLGIPARYVSGYLFADHEGKPHEASHAWAELHLPEFGWVGFDPANKCCPTDNYIRLGSGLDGQVATPVRGVHTGGANENLDVTVVISQSQQ</sequence>
<dbReference type="InterPro" id="IPR002931">
    <property type="entry name" value="Transglutaminase-like"/>
</dbReference>
<feature type="domain" description="Transglutaminase-like" evidence="1">
    <location>
        <begin position="161"/>
        <end position="226"/>
    </location>
</feature>
<dbReference type="InterPro" id="IPR038765">
    <property type="entry name" value="Papain-like_cys_pep_sf"/>
</dbReference>
<reference evidence="2 3" key="1">
    <citation type="submission" date="2014-07" db="EMBL/GenBank/DDBJ databases">
        <title>Draft genome sequence of Thalassospira profundimaris R8-17.</title>
        <authorList>
            <person name="Lai Q."/>
            <person name="Shao Z."/>
        </authorList>
    </citation>
    <scope>NUCLEOTIDE SEQUENCE [LARGE SCALE GENOMIC DNA]</scope>
    <source>
        <strain evidence="2 3">R8-17</strain>
    </source>
</reference>
<comment type="caution">
    <text evidence="2">The sequence shown here is derived from an EMBL/GenBank/DDBJ whole genome shotgun (WGS) entry which is preliminary data.</text>
</comment>
<dbReference type="EMBL" id="JPWB01000002">
    <property type="protein sequence ID" value="RCK24062.1"/>
    <property type="molecule type" value="Genomic_DNA"/>
</dbReference>
<evidence type="ECO:0000313" key="2">
    <source>
        <dbReference type="EMBL" id="RCK24062.1"/>
    </source>
</evidence>
<dbReference type="PANTHER" id="PTHR33490:SF6">
    <property type="entry name" value="SLL1049 PROTEIN"/>
    <property type="match status" value="1"/>
</dbReference>
<dbReference type="AlphaFoldDB" id="A0A367VI13"/>